<evidence type="ECO:0000313" key="2">
    <source>
        <dbReference type="Proteomes" id="UP001302349"/>
    </source>
</evidence>
<sequence>MVERDLANRTLELLNKHFEVPESIENTAADDEGKARSLLVEVLTPVVRRMLDQSFEQLLNILYRIDLSEPKVISLLEESAPEQVAGNLTAAIVDRQLEKIKLREKYRQSPD</sequence>
<dbReference type="EMBL" id="CP136051">
    <property type="protein sequence ID" value="WOK08159.1"/>
    <property type="molecule type" value="Genomic_DNA"/>
</dbReference>
<evidence type="ECO:0000313" key="1">
    <source>
        <dbReference type="EMBL" id="WOK08159.1"/>
    </source>
</evidence>
<protein>
    <recommendedName>
        <fullName evidence="3">Flagellar motor switch protein FliG C-terminal domain-containing protein</fullName>
    </recommendedName>
</protein>
<dbReference type="RefSeq" id="WP_317490805.1">
    <property type="nucleotide sequence ID" value="NZ_CP136051.1"/>
</dbReference>
<evidence type="ECO:0008006" key="3">
    <source>
        <dbReference type="Google" id="ProtNLM"/>
    </source>
</evidence>
<reference evidence="1 2" key="1">
    <citation type="journal article" date="2023" name="Microbiol. Resour. Announc.">
        <title>Complete Genome Sequence of Imperialibacter roseus strain P4T.</title>
        <authorList>
            <person name="Tizabi D.R."/>
            <person name="Bachvaroff T."/>
            <person name="Hill R.T."/>
        </authorList>
    </citation>
    <scope>NUCLEOTIDE SEQUENCE [LARGE SCALE GENOMIC DNA]</scope>
    <source>
        <strain evidence="1 2">P4T</strain>
    </source>
</reference>
<dbReference type="Proteomes" id="UP001302349">
    <property type="component" value="Chromosome"/>
</dbReference>
<proteinExistence type="predicted"/>
<keyword evidence="2" id="KW-1185">Reference proteome</keyword>
<name>A0ABZ0IVI8_9BACT</name>
<organism evidence="1 2">
    <name type="scientific">Imperialibacter roseus</name>
    <dbReference type="NCBI Taxonomy" id="1324217"/>
    <lineage>
        <taxon>Bacteria</taxon>
        <taxon>Pseudomonadati</taxon>
        <taxon>Bacteroidota</taxon>
        <taxon>Cytophagia</taxon>
        <taxon>Cytophagales</taxon>
        <taxon>Flammeovirgaceae</taxon>
        <taxon>Imperialibacter</taxon>
    </lineage>
</organism>
<accession>A0ABZ0IVI8</accession>
<gene>
    <name evidence="1" type="ORF">RT717_05860</name>
</gene>